<proteinExistence type="predicted"/>
<name>A0A8H5GL85_9AGAR</name>
<evidence type="ECO:0000256" key="2">
    <source>
        <dbReference type="SAM" id="SignalP"/>
    </source>
</evidence>
<dbReference type="OrthoDB" id="271448at2759"/>
<keyword evidence="2" id="KW-0732">Signal</keyword>
<feature type="region of interest" description="Disordered" evidence="1">
    <location>
        <begin position="100"/>
        <end position="125"/>
    </location>
</feature>
<gene>
    <name evidence="3" type="ORF">D9758_006450</name>
</gene>
<feature type="chain" id="PRO_5034808814" description="Fruit-body specific protein a" evidence="2">
    <location>
        <begin position="22"/>
        <end position="221"/>
    </location>
</feature>
<organism evidence="3 4">
    <name type="scientific">Tetrapyrgos nigripes</name>
    <dbReference type="NCBI Taxonomy" id="182062"/>
    <lineage>
        <taxon>Eukaryota</taxon>
        <taxon>Fungi</taxon>
        <taxon>Dikarya</taxon>
        <taxon>Basidiomycota</taxon>
        <taxon>Agaricomycotina</taxon>
        <taxon>Agaricomycetes</taxon>
        <taxon>Agaricomycetidae</taxon>
        <taxon>Agaricales</taxon>
        <taxon>Marasmiineae</taxon>
        <taxon>Marasmiaceae</taxon>
        <taxon>Tetrapyrgos</taxon>
    </lineage>
</organism>
<feature type="compositionally biased region" description="Pro residues" evidence="1">
    <location>
        <begin position="100"/>
        <end position="120"/>
    </location>
</feature>
<sequence>MSILITISAAFTSALIAPVSAVPAAQSTNAALSLTLGSTLTAVLLGKKGASPGWYYGDHPEHLDIFKFFIPHLKDSLICKLLDLLPFCLHCPKPYHAPPPPPPPQYPPHSPPPPPPPSPPSDGWKQTFSNLNAATEAYGYLTYGLVDTVDDCKAMCLNVQGCVFINTYHDVNGKNGSPLLTCSLYTGCQGPETAINAGGQSQPDGSINYITNSDGFCQAGY</sequence>
<dbReference type="AlphaFoldDB" id="A0A8H5GL85"/>
<evidence type="ECO:0008006" key="5">
    <source>
        <dbReference type="Google" id="ProtNLM"/>
    </source>
</evidence>
<evidence type="ECO:0000256" key="1">
    <source>
        <dbReference type="SAM" id="MobiDB-lite"/>
    </source>
</evidence>
<dbReference type="EMBL" id="JAACJM010000021">
    <property type="protein sequence ID" value="KAF5366790.1"/>
    <property type="molecule type" value="Genomic_DNA"/>
</dbReference>
<feature type="signal peptide" evidence="2">
    <location>
        <begin position="1"/>
        <end position="21"/>
    </location>
</feature>
<accession>A0A8H5GL85</accession>
<dbReference type="Proteomes" id="UP000559256">
    <property type="component" value="Unassembled WGS sequence"/>
</dbReference>
<evidence type="ECO:0000313" key="4">
    <source>
        <dbReference type="Proteomes" id="UP000559256"/>
    </source>
</evidence>
<evidence type="ECO:0000313" key="3">
    <source>
        <dbReference type="EMBL" id="KAF5366790.1"/>
    </source>
</evidence>
<reference evidence="3 4" key="1">
    <citation type="journal article" date="2020" name="ISME J.">
        <title>Uncovering the hidden diversity of litter-decomposition mechanisms in mushroom-forming fungi.</title>
        <authorList>
            <person name="Floudas D."/>
            <person name="Bentzer J."/>
            <person name="Ahren D."/>
            <person name="Johansson T."/>
            <person name="Persson P."/>
            <person name="Tunlid A."/>
        </authorList>
    </citation>
    <scope>NUCLEOTIDE SEQUENCE [LARGE SCALE GENOMIC DNA]</scope>
    <source>
        <strain evidence="3 4">CBS 291.85</strain>
    </source>
</reference>
<keyword evidence="4" id="KW-1185">Reference proteome</keyword>
<protein>
    <recommendedName>
        <fullName evidence="5">Fruit-body specific protein a</fullName>
    </recommendedName>
</protein>
<comment type="caution">
    <text evidence="3">The sequence shown here is derived from an EMBL/GenBank/DDBJ whole genome shotgun (WGS) entry which is preliminary data.</text>
</comment>